<protein>
    <recommendedName>
        <fullName evidence="1">N-acetyltransferase domain-containing protein</fullName>
    </recommendedName>
</protein>
<accession>A0ABM7T6W6</accession>
<dbReference type="CDD" id="cd04301">
    <property type="entry name" value="NAT_SF"/>
    <property type="match status" value="1"/>
</dbReference>
<dbReference type="Proteomes" id="UP000824633">
    <property type="component" value="Chromosome"/>
</dbReference>
<name>A0ABM7T6W6_9CLOT</name>
<evidence type="ECO:0000259" key="1">
    <source>
        <dbReference type="Pfam" id="PF00583"/>
    </source>
</evidence>
<dbReference type="InterPro" id="IPR049739">
    <property type="entry name" value="YraL-like"/>
</dbReference>
<evidence type="ECO:0000313" key="3">
    <source>
        <dbReference type="Proteomes" id="UP000824633"/>
    </source>
</evidence>
<dbReference type="InterPro" id="IPR000182">
    <property type="entry name" value="GNAT_dom"/>
</dbReference>
<dbReference type="RefSeq" id="WP_224034055.1">
    <property type="nucleotide sequence ID" value="NZ_AP024849.1"/>
</dbReference>
<dbReference type="NCBIfam" id="NF040785">
    <property type="entry name" value="CD3324_fam"/>
    <property type="match status" value="1"/>
</dbReference>
<proteinExistence type="predicted"/>
<evidence type="ECO:0000313" key="2">
    <source>
        <dbReference type="EMBL" id="BCZ47733.1"/>
    </source>
</evidence>
<gene>
    <name evidence="2" type="ORF">psyc5s11_38000</name>
</gene>
<feature type="domain" description="N-acetyltransferase" evidence="1">
    <location>
        <begin position="62"/>
        <end position="115"/>
    </location>
</feature>
<reference evidence="3" key="1">
    <citation type="submission" date="2021-07" db="EMBL/GenBank/DDBJ databases">
        <title>Complete genome sequencing of a Clostridium isolate.</title>
        <authorList>
            <person name="Ueki A."/>
            <person name="Tonouchi A."/>
        </authorList>
    </citation>
    <scope>NUCLEOTIDE SEQUENCE [LARGE SCALE GENOMIC DNA]</scope>
    <source>
        <strain evidence="3">C5S11</strain>
    </source>
</reference>
<dbReference type="Pfam" id="PF00583">
    <property type="entry name" value="Acetyltransf_1"/>
    <property type="match status" value="1"/>
</dbReference>
<dbReference type="SUPFAM" id="SSF55729">
    <property type="entry name" value="Acyl-CoA N-acyltransferases (Nat)"/>
    <property type="match status" value="1"/>
</dbReference>
<dbReference type="EMBL" id="AP024849">
    <property type="protein sequence ID" value="BCZ47733.1"/>
    <property type="molecule type" value="Genomic_DNA"/>
</dbReference>
<dbReference type="InterPro" id="IPR016181">
    <property type="entry name" value="Acyl_CoA_acyltransferase"/>
</dbReference>
<keyword evidence="3" id="KW-1185">Reference proteome</keyword>
<organism evidence="2 3">
    <name type="scientific">Clostridium gelidum</name>
    <dbReference type="NCBI Taxonomy" id="704125"/>
    <lineage>
        <taxon>Bacteria</taxon>
        <taxon>Bacillati</taxon>
        <taxon>Bacillota</taxon>
        <taxon>Clostridia</taxon>
        <taxon>Eubacteriales</taxon>
        <taxon>Clostridiaceae</taxon>
        <taxon>Clostridium</taxon>
    </lineage>
</organism>
<sequence>MRYVKAETLLPDSLIEEIQKYIQGEYIYITSQKSIRKKWGEKSGSREYILNRNKDIRKKYQSGYIIETVATHSDYQKRGFGKAVITECFRRLREKGVKSAYSTGYSEAANALYQSLKPVEVYQLIRYKLENSCQIDLL</sequence>
<dbReference type="Gene3D" id="3.40.630.30">
    <property type="match status" value="1"/>
</dbReference>